<dbReference type="InParanoid" id="A0A140L434"/>
<reference evidence="6 7" key="1">
    <citation type="submission" date="2015-12" db="EMBL/GenBank/DDBJ databases">
        <title>Draft genome sequnece of Fervidicola ferrireducens strain Y170.</title>
        <authorList>
            <person name="Patel B.K."/>
        </authorList>
    </citation>
    <scope>NUCLEOTIDE SEQUENCE [LARGE SCALE GENOMIC DNA]</scope>
    <source>
        <strain evidence="6 7">Y170</strain>
    </source>
</reference>
<dbReference type="SUPFAM" id="SSF69593">
    <property type="entry name" value="Glycerol-3-phosphate (1)-acyltransferase"/>
    <property type="match status" value="1"/>
</dbReference>
<dbReference type="PATRIC" id="fig|520764.3.peg.2088"/>
<keyword evidence="2 4" id="KW-0808">Transferase</keyword>
<dbReference type="AlphaFoldDB" id="A0A140L434"/>
<dbReference type="EC" id="2.3.1.51" evidence="4"/>
<accession>A0A140L434</accession>
<dbReference type="SMART" id="SM00563">
    <property type="entry name" value="PlsC"/>
    <property type="match status" value="1"/>
</dbReference>
<dbReference type="EMBL" id="LOED01000028">
    <property type="protein sequence ID" value="KXG75309.1"/>
    <property type="molecule type" value="Genomic_DNA"/>
</dbReference>
<evidence type="ECO:0000259" key="5">
    <source>
        <dbReference type="SMART" id="SM00563"/>
    </source>
</evidence>
<dbReference type="NCBIfam" id="TIGR00530">
    <property type="entry name" value="AGP_acyltrn"/>
    <property type="match status" value="1"/>
</dbReference>
<keyword evidence="4" id="KW-1208">Phospholipid metabolism</keyword>
<organism evidence="6 7">
    <name type="scientific">Fervidicola ferrireducens</name>
    <dbReference type="NCBI Taxonomy" id="520764"/>
    <lineage>
        <taxon>Bacteria</taxon>
        <taxon>Bacillati</taxon>
        <taxon>Bacillota</taxon>
        <taxon>Clostridia</taxon>
        <taxon>Thermosediminibacterales</taxon>
        <taxon>Thermosediminibacteraceae</taxon>
        <taxon>Fervidicola</taxon>
    </lineage>
</organism>
<protein>
    <recommendedName>
        <fullName evidence="4">1-acyl-sn-glycerol-3-phosphate acyltransferase</fullName>
        <ecNumber evidence="4">2.3.1.51</ecNumber>
    </recommendedName>
</protein>
<dbReference type="RefSeq" id="WP_066354417.1">
    <property type="nucleotide sequence ID" value="NZ_LOED01000028.1"/>
</dbReference>
<dbReference type="Proteomes" id="UP000070427">
    <property type="component" value="Unassembled WGS sequence"/>
</dbReference>
<name>A0A140L434_9FIRM</name>
<dbReference type="STRING" id="520764.AN618_19470"/>
<dbReference type="Pfam" id="PF01553">
    <property type="entry name" value="Acyltransferase"/>
    <property type="match status" value="1"/>
</dbReference>
<keyword evidence="4" id="KW-0443">Lipid metabolism</keyword>
<dbReference type="FunCoup" id="A0A140L434">
    <property type="interactions" value="224"/>
</dbReference>
<evidence type="ECO:0000256" key="3">
    <source>
        <dbReference type="ARBA" id="ARBA00023315"/>
    </source>
</evidence>
<sequence length="193" mass="21793">MFYNLAKFICSILIKVLFRIQVEGLENFPEKGAVIVYSNHKSWWDPVVVGCILKRPIFFMAKKELFEIPVFGFILKRLNAFPVNRGAPDRKAIKKALEVLDEKKVLGIFPEGTRSKDGVLKEPEPGIALLATKVKDVALVPVAIKGEYKFLNHILVRIGKPIRLSLDEKEKLSSIDLSNLSKVIFDEVSKMLA</sequence>
<comment type="catalytic activity">
    <reaction evidence="4">
        <text>a 1-acyl-sn-glycero-3-phosphate + an acyl-CoA = a 1,2-diacyl-sn-glycero-3-phosphate + CoA</text>
        <dbReference type="Rhea" id="RHEA:19709"/>
        <dbReference type="ChEBI" id="CHEBI:57287"/>
        <dbReference type="ChEBI" id="CHEBI:57970"/>
        <dbReference type="ChEBI" id="CHEBI:58342"/>
        <dbReference type="ChEBI" id="CHEBI:58608"/>
        <dbReference type="EC" id="2.3.1.51"/>
    </reaction>
</comment>
<gene>
    <name evidence="6" type="primary">plsC_2</name>
    <name evidence="6" type="ORF">AN618_19470</name>
</gene>
<dbReference type="OrthoDB" id="9803035at2"/>
<evidence type="ECO:0000313" key="7">
    <source>
        <dbReference type="Proteomes" id="UP000070427"/>
    </source>
</evidence>
<feature type="domain" description="Phospholipid/glycerol acyltransferase" evidence="5">
    <location>
        <begin position="34"/>
        <end position="147"/>
    </location>
</feature>
<comment type="domain">
    <text evidence="4">The HXXXXD motif is essential for acyltransferase activity and may constitute the binding site for the phosphate moiety of the glycerol-3-phosphate.</text>
</comment>
<dbReference type="GO" id="GO:0006654">
    <property type="term" value="P:phosphatidic acid biosynthetic process"/>
    <property type="evidence" value="ECO:0007669"/>
    <property type="project" value="TreeGrafter"/>
</dbReference>
<keyword evidence="7" id="KW-1185">Reference proteome</keyword>
<evidence type="ECO:0000256" key="1">
    <source>
        <dbReference type="ARBA" id="ARBA00008655"/>
    </source>
</evidence>
<dbReference type="CDD" id="cd07989">
    <property type="entry name" value="LPLAT_AGPAT-like"/>
    <property type="match status" value="1"/>
</dbReference>
<evidence type="ECO:0000256" key="2">
    <source>
        <dbReference type="ARBA" id="ARBA00022679"/>
    </source>
</evidence>
<dbReference type="InterPro" id="IPR004552">
    <property type="entry name" value="AGP_acyltrans"/>
</dbReference>
<comment type="similarity">
    <text evidence="1 4">Belongs to the 1-acyl-sn-glycerol-3-phosphate acyltransferase family.</text>
</comment>
<keyword evidence="4" id="KW-0444">Lipid biosynthesis</keyword>
<dbReference type="InterPro" id="IPR002123">
    <property type="entry name" value="Plipid/glycerol_acylTrfase"/>
</dbReference>
<comment type="caution">
    <text evidence="6">The sequence shown here is derived from an EMBL/GenBank/DDBJ whole genome shotgun (WGS) entry which is preliminary data.</text>
</comment>
<keyword evidence="4" id="KW-0594">Phospholipid biosynthesis</keyword>
<proteinExistence type="inferred from homology"/>
<dbReference type="GO" id="GO:0003841">
    <property type="term" value="F:1-acylglycerol-3-phosphate O-acyltransferase activity"/>
    <property type="evidence" value="ECO:0007669"/>
    <property type="project" value="UniProtKB-UniRule"/>
</dbReference>
<keyword evidence="3 4" id="KW-0012">Acyltransferase</keyword>
<evidence type="ECO:0000256" key="4">
    <source>
        <dbReference type="RuleBase" id="RU361267"/>
    </source>
</evidence>
<dbReference type="GO" id="GO:0016020">
    <property type="term" value="C:membrane"/>
    <property type="evidence" value="ECO:0007669"/>
    <property type="project" value="InterPro"/>
</dbReference>
<dbReference type="PANTHER" id="PTHR10434">
    <property type="entry name" value="1-ACYL-SN-GLYCEROL-3-PHOSPHATE ACYLTRANSFERASE"/>
    <property type="match status" value="1"/>
</dbReference>
<dbReference type="PANTHER" id="PTHR10434:SF11">
    <property type="entry name" value="1-ACYL-SN-GLYCEROL-3-PHOSPHATE ACYLTRANSFERASE"/>
    <property type="match status" value="1"/>
</dbReference>
<evidence type="ECO:0000313" key="6">
    <source>
        <dbReference type="EMBL" id="KXG75309.1"/>
    </source>
</evidence>